<organism evidence="2 3">
    <name type="scientific">Reichenbachiella carrageenanivorans</name>
    <dbReference type="NCBI Taxonomy" id="2979869"/>
    <lineage>
        <taxon>Bacteria</taxon>
        <taxon>Pseudomonadati</taxon>
        <taxon>Bacteroidota</taxon>
        <taxon>Cytophagia</taxon>
        <taxon>Cytophagales</taxon>
        <taxon>Reichenbachiellaceae</taxon>
        <taxon>Reichenbachiella</taxon>
    </lineage>
</organism>
<dbReference type="Gene3D" id="3.20.20.70">
    <property type="entry name" value="Aldolase class I"/>
    <property type="match status" value="1"/>
</dbReference>
<sequence length="190" mass="21287">MKTIVITPETQVKGEIETCNRLLKSNIERLHIRKPFASEESMTDYLKALDQNHWDKISLHSHHHLVDELGLGGKHFKSNQEVLATGLVSKSFHSFAEIEAETAPLSYGFLSPIYKSISKVCYAGEFDYTILKSALSQYSGMMIYALGGIEISRMAEIQDLGFDGIALLGTIWSEEDTSIRIQKTEAFINA</sequence>
<keyword evidence="3" id="KW-1185">Reference proteome</keyword>
<dbReference type="Proteomes" id="UP001062165">
    <property type="component" value="Chromosome"/>
</dbReference>
<dbReference type="InterPro" id="IPR013785">
    <property type="entry name" value="Aldolase_TIM"/>
</dbReference>
<dbReference type="InterPro" id="IPR022998">
    <property type="entry name" value="ThiamineP_synth_TenI"/>
</dbReference>
<dbReference type="SUPFAM" id="SSF51391">
    <property type="entry name" value="Thiamin phosphate synthase"/>
    <property type="match status" value="1"/>
</dbReference>
<gene>
    <name evidence="2" type="ORF">N7E81_13665</name>
</gene>
<proteinExistence type="predicted"/>
<evidence type="ECO:0000313" key="2">
    <source>
        <dbReference type="EMBL" id="UXX78404.1"/>
    </source>
</evidence>
<evidence type="ECO:0000259" key="1">
    <source>
        <dbReference type="Pfam" id="PF02581"/>
    </source>
</evidence>
<dbReference type="RefSeq" id="WP_263050150.1">
    <property type="nucleotide sequence ID" value="NZ_CP106735.1"/>
</dbReference>
<dbReference type="EMBL" id="CP106735">
    <property type="protein sequence ID" value="UXX78404.1"/>
    <property type="molecule type" value="Genomic_DNA"/>
</dbReference>
<dbReference type="CDD" id="cd00564">
    <property type="entry name" value="TMP_TenI"/>
    <property type="match status" value="1"/>
</dbReference>
<accession>A0ABY6CWV5</accession>
<feature type="domain" description="Thiamine phosphate synthase/TenI" evidence="1">
    <location>
        <begin position="81"/>
        <end position="170"/>
    </location>
</feature>
<evidence type="ECO:0000313" key="3">
    <source>
        <dbReference type="Proteomes" id="UP001062165"/>
    </source>
</evidence>
<name>A0ABY6CWV5_9BACT</name>
<dbReference type="Pfam" id="PF02581">
    <property type="entry name" value="TMP-TENI"/>
    <property type="match status" value="1"/>
</dbReference>
<dbReference type="InterPro" id="IPR036206">
    <property type="entry name" value="ThiamineP_synth_sf"/>
</dbReference>
<reference evidence="2" key="1">
    <citation type="submission" date="2022-10" db="EMBL/GenBank/DDBJ databases">
        <title>Comparative genomics and taxonomic characterization of three novel marine species of genus Reichenbachiella exhibiting antioxidant and polysaccharide degradation activities.</title>
        <authorList>
            <person name="Muhammad N."/>
            <person name="Lee Y.-J."/>
            <person name="Ko J."/>
            <person name="Kim S.-G."/>
        </authorList>
    </citation>
    <scope>NUCLEOTIDE SEQUENCE</scope>
    <source>
        <strain evidence="2">Wsw4-B4</strain>
    </source>
</reference>
<protein>
    <submittedName>
        <fullName evidence="2">Thiamine phosphate synthase</fullName>
    </submittedName>
</protein>